<dbReference type="Gene3D" id="1.10.10.60">
    <property type="entry name" value="Homeodomain-like"/>
    <property type="match status" value="2"/>
</dbReference>
<dbReference type="SUPFAM" id="SSF46689">
    <property type="entry name" value="Homeodomain-like"/>
    <property type="match status" value="2"/>
</dbReference>
<dbReference type="GO" id="GO:0043565">
    <property type="term" value="F:sequence-specific DNA binding"/>
    <property type="evidence" value="ECO:0007669"/>
    <property type="project" value="InterPro"/>
</dbReference>
<dbReference type="GO" id="GO:0003700">
    <property type="term" value="F:DNA-binding transcription factor activity"/>
    <property type="evidence" value="ECO:0007669"/>
    <property type="project" value="InterPro"/>
</dbReference>
<dbReference type="PROSITE" id="PS00041">
    <property type="entry name" value="HTH_ARAC_FAMILY_1"/>
    <property type="match status" value="2"/>
</dbReference>
<dbReference type="InterPro" id="IPR011051">
    <property type="entry name" value="RmlC_Cupin_sf"/>
</dbReference>
<dbReference type="InterPro" id="IPR050204">
    <property type="entry name" value="AraC_XylS_family_regulators"/>
</dbReference>
<evidence type="ECO:0000256" key="2">
    <source>
        <dbReference type="ARBA" id="ARBA00023125"/>
    </source>
</evidence>
<sequence>MDPLSELLSLLKPQSYASGGVALHEEMAIQWPAHAGIKCYAVVSGRCWLSVEGMNEPLLLQAGDCYLLPPGPPFCLATEPDATPVDFYTLRESGKLGPDVVPGQQESCFLVGGHFVLSGEAADLLLSALPAVVCIQQPESKAAMRWALDQMTDEVRHPRPGGALIIQQLAWMMLIQALRLHLVQQPAVGWLYALADKQLSLALTCMHKEPAFNWTLEKLAERVGMSRSAFAARFKAVTGASAIDYLTRWRMMLACDRLRQSGDSLARIAVTLGYESESAFGKAFKRVMGCSPPAVFKGIAAGDQGCWRLPGIIRSSVLSFQT</sequence>
<keyword evidence="1" id="KW-0805">Transcription regulation</keyword>
<dbReference type="AlphaFoldDB" id="A0A2X3JBX9"/>
<accession>A0A2X3JBX9</accession>
<dbReference type="InterPro" id="IPR009057">
    <property type="entry name" value="Homeodomain-like_sf"/>
</dbReference>
<dbReference type="STRING" id="158822.LH23_16085"/>
<name>A0A2X3JBX9_9ENTR</name>
<dbReference type="InterPro" id="IPR018060">
    <property type="entry name" value="HTH_AraC"/>
</dbReference>
<gene>
    <name evidence="5" type="primary">btr_2</name>
    <name evidence="5" type="ORF">NCTC12120_06595</name>
</gene>
<dbReference type="SMART" id="SM00342">
    <property type="entry name" value="HTH_ARAC"/>
    <property type="match status" value="1"/>
</dbReference>
<evidence type="ECO:0000313" key="5">
    <source>
        <dbReference type="EMBL" id="SQC93481.1"/>
    </source>
</evidence>
<dbReference type="PROSITE" id="PS01124">
    <property type="entry name" value="HTH_ARAC_FAMILY_2"/>
    <property type="match status" value="1"/>
</dbReference>
<keyword evidence="3" id="KW-0804">Transcription</keyword>
<evidence type="ECO:0000313" key="6">
    <source>
        <dbReference type="Proteomes" id="UP000251197"/>
    </source>
</evidence>
<keyword evidence="2" id="KW-0238">DNA-binding</keyword>
<evidence type="ECO:0000256" key="1">
    <source>
        <dbReference type="ARBA" id="ARBA00023015"/>
    </source>
</evidence>
<evidence type="ECO:0000256" key="3">
    <source>
        <dbReference type="ARBA" id="ARBA00023163"/>
    </source>
</evidence>
<organism evidence="5 6">
    <name type="scientific">Cedecea neteri</name>
    <dbReference type="NCBI Taxonomy" id="158822"/>
    <lineage>
        <taxon>Bacteria</taxon>
        <taxon>Pseudomonadati</taxon>
        <taxon>Pseudomonadota</taxon>
        <taxon>Gammaproteobacteria</taxon>
        <taxon>Enterobacterales</taxon>
        <taxon>Enterobacteriaceae</taxon>
        <taxon>Cedecea</taxon>
    </lineage>
</organism>
<dbReference type="Pfam" id="PF12833">
    <property type="entry name" value="HTH_18"/>
    <property type="match status" value="1"/>
</dbReference>
<dbReference type="EMBL" id="UAVU01000010">
    <property type="protein sequence ID" value="SQC93481.1"/>
    <property type="molecule type" value="Genomic_DNA"/>
</dbReference>
<protein>
    <submittedName>
        <fullName evidence="5">Bacillibactin transport regulator</fullName>
    </submittedName>
</protein>
<proteinExistence type="predicted"/>
<dbReference type="PANTHER" id="PTHR46796">
    <property type="entry name" value="HTH-TYPE TRANSCRIPTIONAL ACTIVATOR RHAS-RELATED"/>
    <property type="match status" value="1"/>
</dbReference>
<dbReference type="SUPFAM" id="SSF51182">
    <property type="entry name" value="RmlC-like cupins"/>
    <property type="match status" value="1"/>
</dbReference>
<evidence type="ECO:0000259" key="4">
    <source>
        <dbReference type="PROSITE" id="PS01124"/>
    </source>
</evidence>
<dbReference type="InterPro" id="IPR032783">
    <property type="entry name" value="AraC_lig"/>
</dbReference>
<dbReference type="Pfam" id="PF12852">
    <property type="entry name" value="Cupin_6"/>
    <property type="match status" value="1"/>
</dbReference>
<reference evidence="5 6" key="1">
    <citation type="submission" date="2018-06" db="EMBL/GenBank/DDBJ databases">
        <authorList>
            <consortium name="Pathogen Informatics"/>
            <person name="Doyle S."/>
        </authorList>
    </citation>
    <scope>NUCLEOTIDE SEQUENCE [LARGE SCALE GENOMIC DNA]</scope>
    <source>
        <strain evidence="5 6">NCTC12120</strain>
    </source>
</reference>
<feature type="domain" description="HTH araC/xylS-type" evidence="4">
    <location>
        <begin position="196"/>
        <end position="298"/>
    </location>
</feature>
<dbReference type="PANTHER" id="PTHR46796:SF7">
    <property type="entry name" value="ARAC FAMILY TRANSCRIPTIONAL REGULATOR"/>
    <property type="match status" value="1"/>
</dbReference>
<dbReference type="InterPro" id="IPR018062">
    <property type="entry name" value="HTH_AraC-typ_CS"/>
</dbReference>
<dbReference type="Proteomes" id="UP000251197">
    <property type="component" value="Unassembled WGS sequence"/>
</dbReference>